<evidence type="ECO:0000313" key="1">
    <source>
        <dbReference type="EMBL" id="SUP61637.1"/>
    </source>
</evidence>
<proteinExistence type="predicted"/>
<accession>A0A380P9X2</accession>
<evidence type="ECO:0000313" key="2">
    <source>
        <dbReference type="Proteomes" id="UP000254621"/>
    </source>
</evidence>
<organism evidence="1 2">
    <name type="scientific">Weissella viridescens</name>
    <name type="common">Lactobacillus viridescens</name>
    <dbReference type="NCBI Taxonomy" id="1629"/>
    <lineage>
        <taxon>Bacteria</taxon>
        <taxon>Bacillati</taxon>
        <taxon>Bacillota</taxon>
        <taxon>Bacilli</taxon>
        <taxon>Lactobacillales</taxon>
        <taxon>Lactobacillaceae</taxon>
        <taxon>Weissella</taxon>
    </lineage>
</organism>
<sequence length="35" mass="4161">MSLSRNAARQGQLQDEDYLLMQRAFEMNDKTLWIS</sequence>
<dbReference type="Proteomes" id="UP000254621">
    <property type="component" value="Unassembled WGS sequence"/>
</dbReference>
<reference evidence="1 2" key="1">
    <citation type="submission" date="2018-06" db="EMBL/GenBank/DDBJ databases">
        <authorList>
            <consortium name="Pathogen Informatics"/>
            <person name="Doyle S."/>
        </authorList>
    </citation>
    <scope>NUCLEOTIDE SEQUENCE [LARGE SCALE GENOMIC DNA]</scope>
    <source>
        <strain evidence="1 2">NCTC13645</strain>
    </source>
</reference>
<dbReference type="EMBL" id="UHIV01000009">
    <property type="protein sequence ID" value="SUP61637.1"/>
    <property type="molecule type" value="Genomic_DNA"/>
</dbReference>
<dbReference type="AlphaFoldDB" id="A0A380P9X2"/>
<protein>
    <submittedName>
        <fullName evidence="1">Uncharacterized protein</fullName>
    </submittedName>
</protein>
<name>A0A380P9X2_WEIVI</name>
<gene>
    <name evidence="1" type="ORF">NCTC13645_02804</name>
</gene>